<feature type="chain" id="PRO_5015523852" evidence="12">
    <location>
        <begin position="32"/>
        <end position="956"/>
    </location>
</feature>
<protein>
    <submittedName>
        <fullName evidence="14">F5/8 type C domain-containing protein</fullName>
    </submittedName>
</protein>
<dbReference type="AlphaFoldDB" id="A0A2T0RQG0"/>
<keyword evidence="7 12" id="KW-0732">Signal</keyword>
<dbReference type="InterPro" id="IPR013784">
    <property type="entry name" value="Carb-bd-like_fold"/>
</dbReference>
<comment type="similarity">
    <text evidence="3">Belongs to the peptidase M36 family.</text>
</comment>
<dbReference type="Gene3D" id="2.60.120.260">
    <property type="entry name" value="Galactose-binding domain-like"/>
    <property type="match status" value="1"/>
</dbReference>
<accession>A0A2T0RQG0</accession>
<dbReference type="SUPFAM" id="SSF49452">
    <property type="entry name" value="Starch-binding domain-like"/>
    <property type="match status" value="1"/>
</dbReference>
<evidence type="ECO:0000313" key="14">
    <source>
        <dbReference type="EMBL" id="PRY23426.1"/>
    </source>
</evidence>
<keyword evidence="10" id="KW-0482">Metalloprotease</keyword>
<dbReference type="InterPro" id="IPR008979">
    <property type="entry name" value="Galactose-bd-like_sf"/>
</dbReference>
<dbReference type="GO" id="GO:0008270">
    <property type="term" value="F:zinc ion binding"/>
    <property type="evidence" value="ECO:0007669"/>
    <property type="project" value="InterPro"/>
</dbReference>
<dbReference type="PROSITE" id="PS50022">
    <property type="entry name" value="FA58C_3"/>
    <property type="match status" value="1"/>
</dbReference>
<comment type="cofactor">
    <cofactor evidence="1">
        <name>Zn(2+)</name>
        <dbReference type="ChEBI" id="CHEBI:29105"/>
    </cofactor>
</comment>
<dbReference type="GO" id="GO:0005615">
    <property type="term" value="C:extracellular space"/>
    <property type="evidence" value="ECO:0007669"/>
    <property type="project" value="InterPro"/>
</dbReference>
<keyword evidence="15" id="KW-1185">Reference proteome</keyword>
<name>A0A2T0RQG0_9ACTN</name>
<dbReference type="InterPro" id="IPR001842">
    <property type="entry name" value="Peptidase_M36"/>
</dbReference>
<dbReference type="PANTHER" id="PTHR33478:SF1">
    <property type="entry name" value="EXTRACELLULAR METALLOPROTEINASE MEP"/>
    <property type="match status" value="1"/>
</dbReference>
<evidence type="ECO:0000256" key="3">
    <source>
        <dbReference type="ARBA" id="ARBA00006006"/>
    </source>
</evidence>
<organism evidence="14 15">
    <name type="scientific">Pseudosporangium ferrugineum</name>
    <dbReference type="NCBI Taxonomy" id="439699"/>
    <lineage>
        <taxon>Bacteria</taxon>
        <taxon>Bacillati</taxon>
        <taxon>Actinomycetota</taxon>
        <taxon>Actinomycetes</taxon>
        <taxon>Micromonosporales</taxon>
        <taxon>Micromonosporaceae</taxon>
        <taxon>Pseudosporangium</taxon>
    </lineage>
</organism>
<keyword evidence="9" id="KW-0862">Zinc</keyword>
<dbReference type="InterPro" id="IPR000421">
    <property type="entry name" value="FA58C"/>
</dbReference>
<evidence type="ECO:0000256" key="8">
    <source>
        <dbReference type="ARBA" id="ARBA00022801"/>
    </source>
</evidence>
<dbReference type="Proteomes" id="UP000239209">
    <property type="component" value="Unassembled WGS sequence"/>
</dbReference>
<dbReference type="InterPro" id="IPR011096">
    <property type="entry name" value="FTP_domain"/>
</dbReference>
<evidence type="ECO:0000256" key="11">
    <source>
        <dbReference type="ARBA" id="ARBA00023145"/>
    </source>
</evidence>
<dbReference type="SUPFAM" id="SSF49785">
    <property type="entry name" value="Galactose-binding domain-like"/>
    <property type="match status" value="1"/>
</dbReference>
<keyword evidence="4" id="KW-0964">Secreted</keyword>
<dbReference type="Gene3D" id="3.10.170.10">
    <property type="match status" value="1"/>
</dbReference>
<dbReference type="EMBL" id="PVZG01000015">
    <property type="protein sequence ID" value="PRY23426.1"/>
    <property type="molecule type" value="Genomic_DNA"/>
</dbReference>
<dbReference type="Pfam" id="PF07504">
    <property type="entry name" value="FTP"/>
    <property type="match status" value="1"/>
</dbReference>
<evidence type="ECO:0000256" key="1">
    <source>
        <dbReference type="ARBA" id="ARBA00001947"/>
    </source>
</evidence>
<dbReference type="Pfam" id="PF02128">
    <property type="entry name" value="Peptidase_M36"/>
    <property type="match status" value="1"/>
</dbReference>
<evidence type="ECO:0000256" key="12">
    <source>
        <dbReference type="SAM" id="SignalP"/>
    </source>
</evidence>
<dbReference type="Pfam" id="PF13620">
    <property type="entry name" value="CarboxypepD_reg"/>
    <property type="match status" value="1"/>
</dbReference>
<keyword evidence="8" id="KW-0378">Hydrolase</keyword>
<keyword evidence="6" id="KW-0479">Metal-binding</keyword>
<sequence>MKPANFPARRSLSGAFVAALGIALIPGLATAAPGGDPPPPARLRHEVTPKPFFDARRTATPAGRSGRAATPVPAAVTRLHDSLGRQGIVDIDPVTHTARRVARLDGFLTGPSRKPAETIARAYLTAHPEVFGLSAEEVAALRLRKDYVDVEGTHHLSFQQLAGGVVVFGNGVKADVARDGRLVQVTGSPVATTPAALGAGRLSAAQARDAAARDAGGTSKTSVASAARGADKATVFASGDRAKLVAFAAPGGMRLAWQVLTLGEGYLHVVDAATGRVLYRQSLRVSDNAPSTLAWPHYPGAPAGGTQQVRSLGRWMAPGATTLTGTSSHVFLDVNDNDVADAGEEVGPRAPGDWRFPFKDFTSQVGAPCTPTARCSWDPEVAYSWRDNAAQNAAQLFWFTNTFHDHLAARPIGFTRAAGNYDLADGDPIEVNALDGADTAEGLPDFYHTDNANMMPTPDGVPGRMQMYLFKDPSWPDDPFLAGNSGDEADIVYHEYTHGVSHRLVSDADGNSALTGLQGNAMGEAWSDWYAFDFLAAQGLQRDTAAPGEVLVGRYVAVGQNLIRTQPLDCTVGADAAVCPGAGTAGPGGYTYGDFGKILGFPEVHADGEIWGETLWDLRTALGSKLAESLVTRAMELSPGNPSFLDMRNSILMADRVVHRGVHQGTIWKVFAARGMGWFAAVADGNDITPIEDFSLPPAPNAPLTSVHGTVTDADSHAPLPGATVVFPGHDSGFGGSYSAVADSAGRFTIRNVLPGTYPEVTASGPGYDQIIRDLPVRRGPNRADWSLRRNWATVSGGSEVLEANGDDYSLIGCGPDAALDASQSTGWSTDATAAGDGIEPRHVVVRLPAAVDVSSIAINPSGTCGDDPTSSTGDYRLETSADGTTWTVASEGHFGPADRDRMNPLTLAGTTTGLRYLRYTMLGTQTADEGVTCPDGYSGCFYVDTVEIGVYGNAR</sequence>
<dbReference type="Gene3D" id="1.10.390.10">
    <property type="entry name" value="Neutral Protease Domain 2"/>
    <property type="match status" value="1"/>
</dbReference>
<dbReference type="SUPFAM" id="SSF55486">
    <property type="entry name" value="Metalloproteases ('zincins'), catalytic domain"/>
    <property type="match status" value="1"/>
</dbReference>
<feature type="domain" description="F5/8 type C" evidence="13">
    <location>
        <begin position="787"/>
        <end position="941"/>
    </location>
</feature>
<dbReference type="InterPro" id="IPR027268">
    <property type="entry name" value="Peptidase_M4/M1_CTD_sf"/>
</dbReference>
<dbReference type="RefSeq" id="WP_106129634.1">
    <property type="nucleotide sequence ID" value="NZ_PVZG01000015.1"/>
</dbReference>
<dbReference type="OrthoDB" id="5377264at2"/>
<evidence type="ECO:0000256" key="6">
    <source>
        <dbReference type="ARBA" id="ARBA00022723"/>
    </source>
</evidence>
<dbReference type="PRINTS" id="PR00999">
    <property type="entry name" value="FUNGALYSIN"/>
</dbReference>
<dbReference type="InterPro" id="IPR050371">
    <property type="entry name" value="Fungal_virulence_M36"/>
</dbReference>
<feature type="signal peptide" evidence="12">
    <location>
        <begin position="1"/>
        <end position="31"/>
    </location>
</feature>
<dbReference type="PANTHER" id="PTHR33478">
    <property type="entry name" value="EXTRACELLULAR METALLOPROTEINASE MEP"/>
    <property type="match status" value="1"/>
</dbReference>
<gene>
    <name evidence="14" type="ORF">CLV70_115159</name>
</gene>
<dbReference type="GO" id="GO:0004222">
    <property type="term" value="F:metalloendopeptidase activity"/>
    <property type="evidence" value="ECO:0007669"/>
    <property type="project" value="InterPro"/>
</dbReference>
<evidence type="ECO:0000256" key="4">
    <source>
        <dbReference type="ARBA" id="ARBA00022525"/>
    </source>
</evidence>
<evidence type="ECO:0000256" key="7">
    <source>
        <dbReference type="ARBA" id="ARBA00022729"/>
    </source>
</evidence>
<evidence type="ECO:0000256" key="2">
    <source>
        <dbReference type="ARBA" id="ARBA00004613"/>
    </source>
</evidence>
<keyword evidence="5" id="KW-0645">Protease</keyword>
<dbReference type="GO" id="GO:0030246">
    <property type="term" value="F:carbohydrate binding"/>
    <property type="evidence" value="ECO:0007669"/>
    <property type="project" value="InterPro"/>
</dbReference>
<evidence type="ECO:0000256" key="5">
    <source>
        <dbReference type="ARBA" id="ARBA00022670"/>
    </source>
</evidence>
<evidence type="ECO:0000259" key="13">
    <source>
        <dbReference type="PROSITE" id="PS50022"/>
    </source>
</evidence>
<evidence type="ECO:0000313" key="15">
    <source>
        <dbReference type="Proteomes" id="UP000239209"/>
    </source>
</evidence>
<proteinExistence type="inferred from homology"/>
<dbReference type="GO" id="GO:0006508">
    <property type="term" value="P:proteolysis"/>
    <property type="evidence" value="ECO:0007669"/>
    <property type="project" value="UniProtKB-KW"/>
</dbReference>
<dbReference type="Gene3D" id="2.60.40.1120">
    <property type="entry name" value="Carboxypeptidase-like, regulatory domain"/>
    <property type="match status" value="1"/>
</dbReference>
<keyword evidence="11" id="KW-0865">Zymogen</keyword>
<reference evidence="14 15" key="1">
    <citation type="submission" date="2018-03" db="EMBL/GenBank/DDBJ databases">
        <title>Genomic Encyclopedia of Archaeal and Bacterial Type Strains, Phase II (KMG-II): from individual species to whole genera.</title>
        <authorList>
            <person name="Goeker M."/>
        </authorList>
    </citation>
    <scope>NUCLEOTIDE SEQUENCE [LARGE SCALE GENOMIC DNA]</scope>
    <source>
        <strain evidence="14 15">DSM 45348</strain>
    </source>
</reference>
<comment type="subcellular location">
    <subcellularLocation>
        <location evidence="2">Secreted</location>
    </subcellularLocation>
</comment>
<comment type="caution">
    <text evidence="14">The sequence shown here is derived from an EMBL/GenBank/DDBJ whole genome shotgun (WGS) entry which is preliminary data.</text>
</comment>
<dbReference type="Pfam" id="PF00754">
    <property type="entry name" value="F5_F8_type_C"/>
    <property type="match status" value="1"/>
</dbReference>
<evidence type="ECO:0000256" key="10">
    <source>
        <dbReference type="ARBA" id="ARBA00023049"/>
    </source>
</evidence>
<evidence type="ECO:0000256" key="9">
    <source>
        <dbReference type="ARBA" id="ARBA00022833"/>
    </source>
</evidence>